<feature type="compositionally biased region" description="Basic and acidic residues" evidence="1">
    <location>
        <begin position="644"/>
        <end position="656"/>
    </location>
</feature>
<evidence type="ECO:0000313" key="3">
    <source>
        <dbReference type="Proteomes" id="UP000548304"/>
    </source>
</evidence>
<dbReference type="EMBL" id="JACBYW010000003">
    <property type="protein sequence ID" value="NYH78534.1"/>
    <property type="molecule type" value="Genomic_DNA"/>
</dbReference>
<dbReference type="Proteomes" id="UP000548304">
    <property type="component" value="Unassembled WGS sequence"/>
</dbReference>
<dbReference type="Gene3D" id="1.10.287.1060">
    <property type="entry name" value="ESAT-6-like"/>
    <property type="match status" value="1"/>
</dbReference>
<accession>A0A852YTM2</accession>
<keyword evidence="3" id="KW-1185">Reference proteome</keyword>
<feature type="region of interest" description="Disordered" evidence="1">
    <location>
        <begin position="425"/>
        <end position="950"/>
    </location>
</feature>
<organism evidence="2 3">
    <name type="scientific">Actinopolyspora biskrensis</name>
    <dbReference type="NCBI Taxonomy" id="1470178"/>
    <lineage>
        <taxon>Bacteria</taxon>
        <taxon>Bacillati</taxon>
        <taxon>Actinomycetota</taxon>
        <taxon>Actinomycetes</taxon>
        <taxon>Actinopolysporales</taxon>
        <taxon>Actinopolysporaceae</taxon>
        <taxon>Actinopolyspora</taxon>
    </lineage>
</organism>
<dbReference type="RefSeq" id="WP_246300406.1">
    <property type="nucleotide sequence ID" value="NZ_JACBYW010000003.1"/>
</dbReference>
<dbReference type="InterPro" id="IPR036689">
    <property type="entry name" value="ESAT-6-like_sf"/>
</dbReference>
<feature type="compositionally biased region" description="Gly residues" evidence="1">
    <location>
        <begin position="880"/>
        <end position="910"/>
    </location>
</feature>
<dbReference type="AlphaFoldDB" id="A0A852YTM2"/>
<dbReference type="Gene3D" id="1.20.120.20">
    <property type="entry name" value="Apolipoprotein"/>
    <property type="match status" value="1"/>
</dbReference>
<feature type="compositionally biased region" description="Polar residues" evidence="1">
    <location>
        <begin position="796"/>
        <end position="823"/>
    </location>
</feature>
<feature type="compositionally biased region" description="Low complexity" evidence="1">
    <location>
        <begin position="611"/>
        <end position="622"/>
    </location>
</feature>
<protein>
    <submittedName>
        <fullName evidence="2">Uncharacterized protein YukE</fullName>
    </submittedName>
</protein>
<name>A0A852YTM2_9ACTN</name>
<comment type="caution">
    <text evidence="2">The sequence shown here is derived from an EMBL/GenBank/DDBJ whole genome shotgun (WGS) entry which is preliminary data.</text>
</comment>
<feature type="compositionally biased region" description="Basic and acidic residues" evidence="1">
    <location>
        <begin position="132"/>
        <end position="148"/>
    </location>
</feature>
<feature type="region of interest" description="Disordered" evidence="1">
    <location>
        <begin position="128"/>
        <end position="162"/>
    </location>
</feature>
<sequence length="950" mass="95233">MSSLGETAGSLGDAASSVGDAAGSLGDAASAAGDVAGDALSSAGDVAGDVASSVTDVAGDVASSAGDALSSAGDAATDALSSVGDTVTDVASDVGGFLKDNAGHIADGAMTAINPAYGAFDALTGGLSGAQERAEQESERSDKFDKAQKSLNSGSRVPNSDQLLDDGSLGLEYYSKFLPHFKDWTGNGPDFEGEIKRRYDDLRGIDFAAFREDADRLEKVHSALLDQSSSMKRDFGGVRETWQGEASEAAAGQVNSYTSSGTVVIDEVESLAGAIAPAMDGIQKAVREYAKFVLDVGKEIKCSGKTPEETADEIRKARGDLKPEDLADVGIDDIFSGAWENLKGAAVGAVLGGPFGAVIGNTVGAKNAVDSIRQGIMDDAKKWLDSSFVPEFQKKLTQFEQQTSNTTRTVEQCYQRLLQEAEISDDPFKGVLEESGDGSGKDGRSGTSSGNGSGSGSGSGTGSAGAGAGTAGAGPPGAGGADQQPPGVPDGGEMKEDLPGPGNGESSEQNPDEVTLGEGEEKITVREPDDRGNPQVTLIGPDGEPQTYEIAFDDSAGAQQDSGPQAGEAAQPSSDGEFVAGERLTPGASDVTGAVPGAGGAATSDQPGQDGAAPGRSAAAAGTDGARQVTTVRPNEDGTAVIEQGDRTIEVERTPEGRLQLSVDDGSPQPPETRTVDFGQDSGSGDSPDSVAAGAAAERPAAPGQSAAQPGDGGTRPSSGAAQPNGDDAQRAATSVAGGAESTTGPASGAPSGAPSSAGETVGRDAYAEPASGPRDAGNPGTPPGQQGADPLDSPARTTSQWAGDNMFTGPQSDSGPRQTFTAFSGDLFSSAEDSGGSVWGDRPNNKVGEVSGSAGLPSMEDRADRTDSQGTTGLASMGDSGGSGQNDQGSGRGGMMPMGGMGGGAGQQGGDEERSNDSPWRTEGNLFDDGIDASADWKYSAVLGDPEER</sequence>
<feature type="compositionally biased region" description="Low complexity" evidence="1">
    <location>
        <begin position="677"/>
        <end position="710"/>
    </location>
</feature>
<feature type="compositionally biased region" description="Low complexity" evidence="1">
    <location>
        <begin position="745"/>
        <end position="759"/>
    </location>
</feature>
<dbReference type="SUPFAM" id="SSF140453">
    <property type="entry name" value="EsxAB dimer-like"/>
    <property type="match status" value="1"/>
</dbReference>
<feature type="compositionally biased region" description="Polar residues" evidence="1">
    <location>
        <begin position="149"/>
        <end position="159"/>
    </location>
</feature>
<evidence type="ECO:0000256" key="1">
    <source>
        <dbReference type="SAM" id="MobiDB-lite"/>
    </source>
</evidence>
<evidence type="ECO:0000313" key="2">
    <source>
        <dbReference type="EMBL" id="NYH78534.1"/>
    </source>
</evidence>
<reference evidence="2 3" key="1">
    <citation type="submission" date="2020-07" db="EMBL/GenBank/DDBJ databases">
        <title>Genomic Encyclopedia of Type Strains, Phase III (KMG-III): the genomes of soil and plant-associated and newly described type strains.</title>
        <authorList>
            <person name="Whitman W."/>
        </authorList>
    </citation>
    <scope>NUCLEOTIDE SEQUENCE [LARGE SCALE GENOMIC DNA]</scope>
    <source>
        <strain evidence="2 3">CECT 8576</strain>
    </source>
</reference>
<feature type="compositionally biased region" description="Basic and acidic residues" evidence="1">
    <location>
        <begin position="519"/>
        <end position="532"/>
    </location>
</feature>
<proteinExistence type="predicted"/>
<feature type="compositionally biased region" description="Gly residues" evidence="1">
    <location>
        <begin position="449"/>
        <end position="480"/>
    </location>
</feature>
<gene>
    <name evidence="2" type="ORF">FHR84_001859</name>
</gene>